<dbReference type="InterPro" id="IPR050067">
    <property type="entry name" value="IPM_dehydratase_rel_enz"/>
</dbReference>
<dbReference type="PANTHER" id="PTHR43822:SF2">
    <property type="entry name" value="HOMOACONITASE, MITOCHONDRIAL"/>
    <property type="match status" value="1"/>
</dbReference>
<dbReference type="GO" id="GO:0043436">
    <property type="term" value="P:oxoacid metabolic process"/>
    <property type="evidence" value="ECO:0007669"/>
    <property type="project" value="UniProtKB-ARBA"/>
</dbReference>
<dbReference type="InterPro" id="IPR001030">
    <property type="entry name" value="Acoase/IPM_deHydtase_lsu_aba"/>
</dbReference>
<dbReference type="Pfam" id="PF00330">
    <property type="entry name" value="Aconitase"/>
    <property type="match status" value="1"/>
</dbReference>
<dbReference type="GO" id="GO:0008652">
    <property type="term" value="P:amino acid biosynthetic process"/>
    <property type="evidence" value="ECO:0007669"/>
    <property type="project" value="InterPro"/>
</dbReference>
<gene>
    <name evidence="7" type="primary">leuC1</name>
    <name evidence="7" type="ORF">MAGR_18180</name>
</gene>
<sequence>MRAFAADQGIHLYEIGRGISHQVLPEEGHAVPGRVIVGSDSHTCTAGAFNLLATGVGSTDLATAMMLGKLWFKVPETIRIVCEGPLAPGVYAKDLVLELLRLLGADGATYKSLEFVGSTFESLDMHGRMTLTNMGVEMGAKFAIMPADEVLARHLADLGVRDYPVTASDPDATFSATISVDAAMLEPLVAEPPNPDRVRPVSEVAGRPIQQATIGTSTNGQLDDLRAAVAVLGDNKIAPSVRLFVAPASRRAYLDALQEGLIARLIEAGAIIGTSGCSGCTGASGFAVPGDDTTMITSAPRNFVGRTGNRNADIFLASPATVMASAIEGVIADPRRHLTSAATPVGAAS</sequence>
<organism evidence="7 8">
    <name type="scientific">Mycolicibacterium agri</name>
    <name type="common">Mycobacterium agri</name>
    <dbReference type="NCBI Taxonomy" id="36811"/>
    <lineage>
        <taxon>Bacteria</taxon>
        <taxon>Bacillati</taxon>
        <taxon>Actinomycetota</taxon>
        <taxon>Actinomycetes</taxon>
        <taxon>Mycobacteriales</taxon>
        <taxon>Mycobacteriaceae</taxon>
        <taxon>Mycolicibacterium</taxon>
    </lineage>
</organism>
<reference evidence="7 8" key="1">
    <citation type="journal article" date="2019" name="Emerg. Microbes Infect.">
        <title>Comprehensive subspecies identification of 175 nontuberculous mycobacteria species based on 7547 genomic profiles.</title>
        <authorList>
            <person name="Matsumoto Y."/>
            <person name="Kinjo T."/>
            <person name="Motooka D."/>
            <person name="Nabeya D."/>
            <person name="Jung N."/>
            <person name="Uechi K."/>
            <person name="Horii T."/>
            <person name="Iida T."/>
            <person name="Fujita J."/>
            <person name="Nakamura S."/>
        </authorList>
    </citation>
    <scope>NUCLEOTIDE SEQUENCE [LARGE SCALE GENOMIC DNA]</scope>
    <source>
        <strain evidence="7 8">JCM 6377</strain>
    </source>
</reference>
<dbReference type="InterPro" id="IPR006251">
    <property type="entry name" value="Homoacnase/IPMdehydase_lsu"/>
</dbReference>
<dbReference type="SUPFAM" id="SSF53732">
    <property type="entry name" value="Aconitase iron-sulfur domain"/>
    <property type="match status" value="1"/>
</dbReference>
<dbReference type="AlphaFoldDB" id="A0A7I9VZA0"/>
<dbReference type="Gene3D" id="3.30.499.10">
    <property type="entry name" value="Aconitase, domain 3"/>
    <property type="match status" value="2"/>
</dbReference>
<protein>
    <submittedName>
        <fullName evidence="7">3-isopropylmalate dehydratase large subunit 1</fullName>
    </submittedName>
</protein>
<evidence type="ECO:0000256" key="5">
    <source>
        <dbReference type="ARBA" id="ARBA00023239"/>
    </source>
</evidence>
<evidence type="ECO:0000256" key="2">
    <source>
        <dbReference type="ARBA" id="ARBA00022723"/>
    </source>
</evidence>
<keyword evidence="4" id="KW-0411">Iron-sulfur</keyword>
<keyword evidence="5" id="KW-0456">Lyase</keyword>
<evidence type="ECO:0000256" key="3">
    <source>
        <dbReference type="ARBA" id="ARBA00023004"/>
    </source>
</evidence>
<keyword evidence="2" id="KW-0479">Metal-binding</keyword>
<dbReference type="Proteomes" id="UP000465302">
    <property type="component" value="Unassembled WGS sequence"/>
</dbReference>
<comment type="caution">
    <text evidence="7">The sequence shown here is derived from an EMBL/GenBank/DDBJ whole genome shotgun (WGS) entry which is preliminary data.</text>
</comment>
<evidence type="ECO:0000256" key="1">
    <source>
        <dbReference type="ARBA" id="ARBA00022485"/>
    </source>
</evidence>
<dbReference type="NCBIfam" id="NF001614">
    <property type="entry name" value="PRK00402.1"/>
    <property type="match status" value="1"/>
</dbReference>
<evidence type="ECO:0000313" key="7">
    <source>
        <dbReference type="EMBL" id="GFG50377.1"/>
    </source>
</evidence>
<evidence type="ECO:0000256" key="4">
    <source>
        <dbReference type="ARBA" id="ARBA00023014"/>
    </source>
</evidence>
<dbReference type="NCBIfam" id="TIGR01343">
    <property type="entry name" value="hacA_fam"/>
    <property type="match status" value="1"/>
</dbReference>
<dbReference type="GO" id="GO:0051539">
    <property type="term" value="F:4 iron, 4 sulfur cluster binding"/>
    <property type="evidence" value="ECO:0007669"/>
    <property type="project" value="UniProtKB-KW"/>
</dbReference>
<dbReference type="GO" id="GO:0046872">
    <property type="term" value="F:metal ion binding"/>
    <property type="evidence" value="ECO:0007669"/>
    <property type="project" value="UniProtKB-KW"/>
</dbReference>
<evidence type="ECO:0000313" key="8">
    <source>
        <dbReference type="Proteomes" id="UP000465302"/>
    </source>
</evidence>
<feature type="domain" description="Aconitase/3-isopropylmalate dehydratase large subunit alpha/beta/alpha" evidence="6">
    <location>
        <begin position="3"/>
        <end position="329"/>
    </location>
</feature>
<name>A0A7I9VZA0_MYCAG</name>
<evidence type="ECO:0000259" key="6">
    <source>
        <dbReference type="Pfam" id="PF00330"/>
    </source>
</evidence>
<dbReference type="PANTHER" id="PTHR43822">
    <property type="entry name" value="HOMOACONITASE, MITOCHONDRIAL-RELATED"/>
    <property type="match status" value="1"/>
</dbReference>
<dbReference type="InterPro" id="IPR015931">
    <property type="entry name" value="Acnase/IPM_dHydase_lsu_aba_1/3"/>
</dbReference>
<keyword evidence="1" id="KW-0004">4Fe-4S</keyword>
<keyword evidence="3" id="KW-0408">Iron</keyword>
<dbReference type="GO" id="GO:0016836">
    <property type="term" value="F:hydro-lyase activity"/>
    <property type="evidence" value="ECO:0007669"/>
    <property type="project" value="InterPro"/>
</dbReference>
<dbReference type="PRINTS" id="PR00415">
    <property type="entry name" value="ACONITASE"/>
</dbReference>
<dbReference type="InterPro" id="IPR036008">
    <property type="entry name" value="Aconitase_4Fe-4S_dom"/>
</dbReference>
<accession>A0A7I9VZA0</accession>
<dbReference type="EMBL" id="BLKS01000001">
    <property type="protein sequence ID" value="GFG50377.1"/>
    <property type="molecule type" value="Genomic_DNA"/>
</dbReference>
<proteinExistence type="predicted"/>